<keyword evidence="3" id="KW-1185">Reference proteome</keyword>
<name>A0AAD5UBP2_9FUNG</name>
<dbReference type="Proteomes" id="UP001210925">
    <property type="component" value="Unassembled WGS sequence"/>
</dbReference>
<sequence length="314" mass="35594">MATMHCLKQEYKEAQQVFDEIWKKYLEHEDSSQLVDLDHSSGLFLSAIDGYLGDQISALWRLEKINLELSKALTNKYLSLRVSLVLTGELSSIAGSRSCIPILINLAIKLNIDYTGSEFKSNTLNAMYRLVLATLLKYLVIHKVEAISHFSDIYTYDKLSDLVSNLYTEGIAIAKDLPYTHKNLGIHHQLLFEFAEFHCTYLRNWNEAQSFMKDCLSDISNTNNHVRSRSTSKSPNVPSFARPHDQRRASSRSFSGQPLSVGSDGPLSTSMSSHNLDWGMDSRISEVGGLEDMDHEFELKCKNVLKLLSKYTIQ</sequence>
<evidence type="ECO:0000313" key="2">
    <source>
        <dbReference type="EMBL" id="KAJ3253835.1"/>
    </source>
</evidence>
<reference evidence="2" key="1">
    <citation type="submission" date="2020-05" db="EMBL/GenBank/DDBJ databases">
        <title>Phylogenomic resolution of chytrid fungi.</title>
        <authorList>
            <person name="Stajich J.E."/>
            <person name="Amses K."/>
            <person name="Simmons R."/>
            <person name="Seto K."/>
            <person name="Myers J."/>
            <person name="Bonds A."/>
            <person name="Quandt C.A."/>
            <person name="Barry K."/>
            <person name="Liu P."/>
            <person name="Grigoriev I."/>
            <person name="Longcore J.E."/>
            <person name="James T.Y."/>
        </authorList>
    </citation>
    <scope>NUCLEOTIDE SEQUENCE</scope>
    <source>
        <strain evidence="2">PLAUS21</strain>
    </source>
</reference>
<gene>
    <name evidence="2" type="ORF">HK103_007696</name>
</gene>
<feature type="region of interest" description="Disordered" evidence="1">
    <location>
        <begin position="224"/>
        <end position="274"/>
    </location>
</feature>
<protein>
    <submittedName>
        <fullName evidence="2">Uncharacterized protein</fullName>
    </submittedName>
</protein>
<evidence type="ECO:0000256" key="1">
    <source>
        <dbReference type="SAM" id="MobiDB-lite"/>
    </source>
</evidence>
<dbReference type="EMBL" id="JADGKB010000099">
    <property type="protein sequence ID" value="KAJ3253835.1"/>
    <property type="molecule type" value="Genomic_DNA"/>
</dbReference>
<feature type="compositionally biased region" description="Polar residues" evidence="1">
    <location>
        <begin position="251"/>
        <end position="274"/>
    </location>
</feature>
<organism evidence="2 3">
    <name type="scientific">Boothiomyces macroporosus</name>
    <dbReference type="NCBI Taxonomy" id="261099"/>
    <lineage>
        <taxon>Eukaryota</taxon>
        <taxon>Fungi</taxon>
        <taxon>Fungi incertae sedis</taxon>
        <taxon>Chytridiomycota</taxon>
        <taxon>Chytridiomycota incertae sedis</taxon>
        <taxon>Chytridiomycetes</taxon>
        <taxon>Rhizophydiales</taxon>
        <taxon>Terramycetaceae</taxon>
        <taxon>Boothiomyces</taxon>
    </lineage>
</organism>
<feature type="compositionally biased region" description="Polar residues" evidence="1">
    <location>
        <begin position="224"/>
        <end position="237"/>
    </location>
</feature>
<evidence type="ECO:0000313" key="3">
    <source>
        <dbReference type="Proteomes" id="UP001210925"/>
    </source>
</evidence>
<proteinExistence type="predicted"/>
<comment type="caution">
    <text evidence="2">The sequence shown here is derived from an EMBL/GenBank/DDBJ whole genome shotgun (WGS) entry which is preliminary data.</text>
</comment>
<dbReference type="AlphaFoldDB" id="A0AAD5UBP2"/>
<accession>A0AAD5UBP2</accession>